<evidence type="ECO:0000313" key="7">
    <source>
        <dbReference type="Proteomes" id="UP000273675"/>
    </source>
</evidence>
<dbReference type="InterPro" id="IPR004607">
    <property type="entry name" value="GART"/>
</dbReference>
<comment type="caution">
    <text evidence="6">The sequence shown here is derived from an EMBL/GenBank/DDBJ whole genome shotgun (WGS) entry which is preliminary data.</text>
</comment>
<evidence type="ECO:0000313" key="6">
    <source>
        <dbReference type="EMBL" id="RKQ95519.1"/>
    </source>
</evidence>
<organism evidence="6 7">
    <name type="scientific">Maricaulis maris</name>
    <dbReference type="NCBI Taxonomy" id="74318"/>
    <lineage>
        <taxon>Bacteria</taxon>
        <taxon>Pseudomonadati</taxon>
        <taxon>Pseudomonadota</taxon>
        <taxon>Alphaproteobacteria</taxon>
        <taxon>Maricaulales</taxon>
        <taxon>Maricaulaceae</taxon>
        <taxon>Maricaulis</taxon>
    </lineage>
</organism>
<feature type="binding site" evidence="4">
    <location>
        <position position="109"/>
    </location>
    <ligand>
        <name>(6R)-10-formyltetrahydrofolate</name>
        <dbReference type="ChEBI" id="CHEBI:195366"/>
    </ligand>
</feature>
<dbReference type="GO" id="GO:0005829">
    <property type="term" value="C:cytosol"/>
    <property type="evidence" value="ECO:0007669"/>
    <property type="project" value="TreeGrafter"/>
</dbReference>
<name>A0A495D406_9PROT</name>
<gene>
    <name evidence="4" type="primary">purN</name>
    <name evidence="6" type="ORF">C7435_2622</name>
</gene>
<dbReference type="RefSeq" id="WP_121212028.1">
    <property type="nucleotide sequence ID" value="NZ_RBIM01000006.1"/>
</dbReference>
<sequence length="216" mass="23631">MAKTKIAVLISGRGSNMQALIEAARDEDFPAEIVLVASNNPDAAGLEIARAAGIDTEVVNHREFDDRAAFEEALDSTIKLYGARIVCLAGFMRILTPWFTERWRDLLINIHPSLLPAFKGLHTHERALEAGVRIHGCTVHYVRPEMDDGPIIGQAAVPVLHGDTAETLGERVLHAEHALYAQCVALACSGKARVAGERVRLQVREFGAELLMNPHD</sequence>
<dbReference type="HAMAP" id="MF_01930">
    <property type="entry name" value="PurN"/>
    <property type="match status" value="1"/>
</dbReference>
<dbReference type="AlphaFoldDB" id="A0A495D406"/>
<comment type="similarity">
    <text evidence="4">Belongs to the GART family.</text>
</comment>
<dbReference type="Gene3D" id="3.40.50.170">
    <property type="entry name" value="Formyl transferase, N-terminal domain"/>
    <property type="match status" value="1"/>
</dbReference>
<dbReference type="GO" id="GO:0004644">
    <property type="term" value="F:phosphoribosylglycinamide formyltransferase activity"/>
    <property type="evidence" value="ECO:0007669"/>
    <property type="project" value="UniProtKB-UniRule"/>
</dbReference>
<feature type="binding site" evidence="4">
    <location>
        <begin position="14"/>
        <end position="16"/>
    </location>
    <ligand>
        <name>N(1)-(5-phospho-beta-D-ribosyl)glycinamide</name>
        <dbReference type="ChEBI" id="CHEBI:143788"/>
    </ligand>
</feature>
<accession>A0A495D406</accession>
<feature type="active site" description="Proton donor" evidence="4">
    <location>
        <position position="111"/>
    </location>
</feature>
<reference evidence="6 7" key="1">
    <citation type="submission" date="2018-10" db="EMBL/GenBank/DDBJ databases">
        <title>Genomic Encyclopedia of Type Strains, Phase IV (KMG-IV): sequencing the most valuable type-strain genomes for metagenomic binning, comparative biology and taxonomic classification.</title>
        <authorList>
            <person name="Goeker M."/>
        </authorList>
    </citation>
    <scope>NUCLEOTIDE SEQUENCE [LARGE SCALE GENOMIC DNA]</scope>
    <source>
        <strain evidence="6 7">DSM 4734</strain>
    </source>
</reference>
<dbReference type="PANTHER" id="PTHR43369:SF2">
    <property type="entry name" value="PHOSPHORIBOSYLGLYCINAMIDE FORMYLTRANSFERASE"/>
    <property type="match status" value="1"/>
</dbReference>
<feature type="binding site" evidence="4">
    <location>
        <position position="67"/>
    </location>
    <ligand>
        <name>(6R)-10-formyltetrahydrofolate</name>
        <dbReference type="ChEBI" id="CHEBI:195366"/>
    </ligand>
</feature>
<dbReference type="OrthoDB" id="9806170at2"/>
<comment type="pathway">
    <text evidence="1 4">Purine metabolism; IMP biosynthesis via de novo pathway; N(2)-formyl-N(1)-(5-phospho-D-ribosyl)glycinamide from N(1)-(5-phospho-D-ribosyl)glycinamide (10-formyl THF route): step 1/1.</text>
</comment>
<feature type="domain" description="Formyl transferase N-terminal" evidence="5">
    <location>
        <begin position="5"/>
        <end position="183"/>
    </location>
</feature>
<feature type="binding site" evidence="4">
    <location>
        <begin position="92"/>
        <end position="95"/>
    </location>
    <ligand>
        <name>(6R)-10-formyltetrahydrofolate</name>
        <dbReference type="ChEBI" id="CHEBI:195366"/>
    </ligand>
</feature>
<evidence type="ECO:0000256" key="4">
    <source>
        <dbReference type="HAMAP-Rule" id="MF_01930"/>
    </source>
</evidence>
<evidence type="ECO:0000259" key="5">
    <source>
        <dbReference type="Pfam" id="PF00551"/>
    </source>
</evidence>
<dbReference type="SUPFAM" id="SSF53328">
    <property type="entry name" value="Formyltransferase"/>
    <property type="match status" value="1"/>
</dbReference>
<keyword evidence="3 4" id="KW-0658">Purine biosynthesis</keyword>
<comment type="catalytic activity">
    <reaction evidence="4">
        <text>N(1)-(5-phospho-beta-D-ribosyl)glycinamide + (6R)-10-formyltetrahydrofolate = N(2)-formyl-N(1)-(5-phospho-beta-D-ribosyl)glycinamide + (6S)-5,6,7,8-tetrahydrofolate + H(+)</text>
        <dbReference type="Rhea" id="RHEA:15053"/>
        <dbReference type="ChEBI" id="CHEBI:15378"/>
        <dbReference type="ChEBI" id="CHEBI:57453"/>
        <dbReference type="ChEBI" id="CHEBI:143788"/>
        <dbReference type="ChEBI" id="CHEBI:147286"/>
        <dbReference type="ChEBI" id="CHEBI:195366"/>
        <dbReference type="EC" id="2.1.2.2"/>
    </reaction>
</comment>
<dbReference type="EMBL" id="RBIM01000006">
    <property type="protein sequence ID" value="RKQ95519.1"/>
    <property type="molecule type" value="Genomic_DNA"/>
</dbReference>
<dbReference type="NCBIfam" id="TIGR00639">
    <property type="entry name" value="PurN"/>
    <property type="match status" value="1"/>
</dbReference>
<dbReference type="Proteomes" id="UP000273675">
    <property type="component" value="Unassembled WGS sequence"/>
</dbReference>
<dbReference type="CDD" id="cd08645">
    <property type="entry name" value="FMT_core_GART"/>
    <property type="match status" value="1"/>
</dbReference>
<comment type="function">
    <text evidence="4">Catalyzes the transfer of a formyl group from 10-formyltetrahydrofolate to 5-phospho-ribosyl-glycinamide (GAR), producing 5-phospho-ribosyl-N-formylglycinamide (FGAR) and tetrahydrofolate.</text>
</comment>
<feature type="site" description="Raises pKa of active site His" evidence="4">
    <location>
        <position position="147"/>
    </location>
</feature>
<dbReference type="UniPathway" id="UPA00074">
    <property type="reaction ID" value="UER00126"/>
</dbReference>
<evidence type="ECO:0000256" key="3">
    <source>
        <dbReference type="ARBA" id="ARBA00022755"/>
    </source>
</evidence>
<protein>
    <recommendedName>
        <fullName evidence="4">Phosphoribosylglycinamide formyltransferase</fullName>
        <ecNumber evidence="4">2.1.2.2</ecNumber>
    </recommendedName>
    <alternativeName>
        <fullName evidence="4">5'-phosphoribosylglycinamide transformylase</fullName>
    </alternativeName>
    <alternativeName>
        <fullName evidence="4">GAR transformylase</fullName>
        <shortName evidence="4">GART</shortName>
    </alternativeName>
</protein>
<evidence type="ECO:0000256" key="2">
    <source>
        <dbReference type="ARBA" id="ARBA00022679"/>
    </source>
</evidence>
<proteinExistence type="inferred from homology"/>
<dbReference type="InterPro" id="IPR002376">
    <property type="entry name" value="Formyl_transf_N"/>
</dbReference>
<evidence type="ECO:0000256" key="1">
    <source>
        <dbReference type="ARBA" id="ARBA00005054"/>
    </source>
</evidence>
<dbReference type="PANTHER" id="PTHR43369">
    <property type="entry name" value="PHOSPHORIBOSYLGLYCINAMIDE FORMYLTRANSFERASE"/>
    <property type="match status" value="1"/>
</dbReference>
<dbReference type="EC" id="2.1.2.2" evidence="4"/>
<keyword evidence="2 4" id="KW-0808">Transferase</keyword>
<dbReference type="Pfam" id="PF00551">
    <property type="entry name" value="Formyl_trans_N"/>
    <property type="match status" value="1"/>
</dbReference>
<dbReference type="GO" id="GO:0006189">
    <property type="term" value="P:'de novo' IMP biosynthetic process"/>
    <property type="evidence" value="ECO:0007669"/>
    <property type="project" value="UniProtKB-UniRule"/>
</dbReference>
<dbReference type="InterPro" id="IPR036477">
    <property type="entry name" value="Formyl_transf_N_sf"/>
</dbReference>